<dbReference type="PANTHER" id="PTHR24123">
    <property type="entry name" value="ANKYRIN REPEAT-CONTAINING"/>
    <property type="match status" value="1"/>
</dbReference>
<dbReference type="EMBL" id="PFFQ01000020">
    <property type="protein sequence ID" value="PIW17789.1"/>
    <property type="molecule type" value="Genomic_DNA"/>
</dbReference>
<evidence type="ECO:0000313" key="4">
    <source>
        <dbReference type="EMBL" id="PIW17789.1"/>
    </source>
</evidence>
<reference evidence="4 5" key="1">
    <citation type="submission" date="2017-09" db="EMBL/GenBank/DDBJ databases">
        <title>Depth-based differentiation of microbial function through sediment-hosted aquifers and enrichment of novel symbionts in the deep terrestrial subsurface.</title>
        <authorList>
            <person name="Probst A.J."/>
            <person name="Ladd B."/>
            <person name="Jarett J.K."/>
            <person name="Geller-Mcgrath D.E."/>
            <person name="Sieber C.M."/>
            <person name="Emerson J.B."/>
            <person name="Anantharaman K."/>
            <person name="Thomas B.C."/>
            <person name="Malmstrom R."/>
            <person name="Stieglmeier M."/>
            <person name="Klingl A."/>
            <person name="Woyke T."/>
            <person name="Ryan C.M."/>
            <person name="Banfield J.F."/>
        </authorList>
    </citation>
    <scope>NUCLEOTIDE SEQUENCE [LARGE SCALE GENOMIC DNA]</scope>
    <source>
        <strain evidence="4">CG17_big_fil_post_rev_8_21_14_2_50_48_46</strain>
    </source>
</reference>
<feature type="repeat" description="ANK" evidence="3">
    <location>
        <begin position="70"/>
        <end position="102"/>
    </location>
</feature>
<feature type="repeat" description="ANK" evidence="3">
    <location>
        <begin position="206"/>
        <end position="240"/>
    </location>
</feature>
<evidence type="ECO:0000256" key="3">
    <source>
        <dbReference type="PROSITE-ProRule" id="PRU00023"/>
    </source>
</evidence>
<dbReference type="PANTHER" id="PTHR24123:SF33">
    <property type="entry name" value="PROTEIN HOS4"/>
    <property type="match status" value="1"/>
</dbReference>
<accession>A0A2M7G716</accession>
<comment type="caution">
    <text evidence="4">The sequence shown here is derived from an EMBL/GenBank/DDBJ whole genome shotgun (WGS) entry which is preliminary data.</text>
</comment>
<evidence type="ECO:0000313" key="5">
    <source>
        <dbReference type="Proteomes" id="UP000231019"/>
    </source>
</evidence>
<dbReference type="Pfam" id="PF00023">
    <property type="entry name" value="Ank"/>
    <property type="match status" value="1"/>
</dbReference>
<proteinExistence type="predicted"/>
<dbReference type="Pfam" id="PF12796">
    <property type="entry name" value="Ank_2"/>
    <property type="match status" value="3"/>
</dbReference>
<gene>
    <name evidence="4" type="ORF">COW36_07540</name>
</gene>
<sequence>MKASEMDLLTALKRKALNRARDLIQKGADPELTRPENDEFPLMIAAERGYTEIVRLLIEQGANIDRHGKGGKTAFSQACFFGHLEIAKLLVNAGAKIQVRDQFGATPLFWAVCAGHYAVVEWLLNQGANFLACNDSGESPLLRVVSGVYHPSSEAILALFLAQGADPNYTGPWKMSLLMRAAQGGHLGITQRLLAAGALPELRNQSGETALVLACKGYSDQAELVQALIEAGSNLNERDRYQFGLLALAAQNGHLEILKTLLKAGADPNGLSVAGFSPLMAAICSGHPELAEYLLQAGALPEKKNQTPTPLMEALSRRQYALARRLIERGANLSARDQYGTVLLYALGVQDGYLYERAAPPKISTAFLEELLDAGASLEGVGANLPEEIAQHKRGLKTLAQKIRRMRKKQTTAVVEKVRTGQ</sequence>
<feature type="repeat" description="ANK" evidence="3">
    <location>
        <begin position="37"/>
        <end position="69"/>
    </location>
</feature>
<feature type="repeat" description="ANK" evidence="3">
    <location>
        <begin position="103"/>
        <end position="135"/>
    </location>
</feature>
<dbReference type="InterPro" id="IPR036770">
    <property type="entry name" value="Ankyrin_rpt-contain_sf"/>
</dbReference>
<dbReference type="SUPFAM" id="SSF48403">
    <property type="entry name" value="Ankyrin repeat"/>
    <property type="match status" value="1"/>
</dbReference>
<protein>
    <submittedName>
        <fullName evidence="4">Uncharacterized protein</fullName>
    </submittedName>
</protein>
<dbReference type="InterPro" id="IPR051165">
    <property type="entry name" value="Multifunctional_ANK_Repeat"/>
</dbReference>
<dbReference type="AlphaFoldDB" id="A0A2M7G716"/>
<evidence type="ECO:0000256" key="1">
    <source>
        <dbReference type="ARBA" id="ARBA00022737"/>
    </source>
</evidence>
<dbReference type="Proteomes" id="UP000231019">
    <property type="component" value="Unassembled WGS sequence"/>
</dbReference>
<feature type="repeat" description="ANK" evidence="3">
    <location>
        <begin position="246"/>
        <end position="273"/>
    </location>
</feature>
<dbReference type="Gene3D" id="1.25.40.20">
    <property type="entry name" value="Ankyrin repeat-containing domain"/>
    <property type="match status" value="3"/>
</dbReference>
<feature type="repeat" description="ANK" evidence="3">
    <location>
        <begin position="306"/>
        <end position="338"/>
    </location>
</feature>
<evidence type="ECO:0000256" key="2">
    <source>
        <dbReference type="ARBA" id="ARBA00023043"/>
    </source>
</evidence>
<feature type="repeat" description="ANK" evidence="3">
    <location>
        <begin position="274"/>
        <end position="306"/>
    </location>
</feature>
<keyword evidence="2 3" id="KW-0040">ANK repeat</keyword>
<dbReference type="PROSITE" id="PS50088">
    <property type="entry name" value="ANK_REPEAT"/>
    <property type="match status" value="7"/>
</dbReference>
<name>A0A2M7G716_9BACT</name>
<dbReference type="InterPro" id="IPR002110">
    <property type="entry name" value="Ankyrin_rpt"/>
</dbReference>
<dbReference type="SMART" id="SM00248">
    <property type="entry name" value="ANK"/>
    <property type="match status" value="9"/>
</dbReference>
<organism evidence="4 5">
    <name type="scientific">bacterium (Candidatus Blackallbacteria) CG17_big_fil_post_rev_8_21_14_2_50_48_46</name>
    <dbReference type="NCBI Taxonomy" id="2014261"/>
    <lineage>
        <taxon>Bacteria</taxon>
        <taxon>Candidatus Blackallbacteria</taxon>
    </lineage>
</organism>
<keyword evidence="1" id="KW-0677">Repeat</keyword>
<dbReference type="PROSITE" id="PS50297">
    <property type="entry name" value="ANK_REP_REGION"/>
    <property type="match status" value="7"/>
</dbReference>